<dbReference type="Proteomes" id="UP000735302">
    <property type="component" value="Unassembled WGS sequence"/>
</dbReference>
<evidence type="ECO:0000313" key="1">
    <source>
        <dbReference type="EMBL" id="GFN76016.1"/>
    </source>
</evidence>
<dbReference type="EMBL" id="BLXT01000314">
    <property type="protein sequence ID" value="GFN76016.1"/>
    <property type="molecule type" value="Genomic_DNA"/>
</dbReference>
<gene>
    <name evidence="1" type="ORF">PoB_000252200</name>
</gene>
<sequence>MATESITVWRVLLHHPVAHKEWLWRVSRFGGFYSTTPLLARNGYGEYHGLERFTPPPRCSQGMAMESITVWRVLLHHPVAHKEWLWRVSQFGEFYSTTPQSG</sequence>
<dbReference type="AlphaFoldDB" id="A0AAV3Y0Q4"/>
<organism evidence="1 2">
    <name type="scientific">Plakobranchus ocellatus</name>
    <dbReference type="NCBI Taxonomy" id="259542"/>
    <lineage>
        <taxon>Eukaryota</taxon>
        <taxon>Metazoa</taxon>
        <taxon>Spiralia</taxon>
        <taxon>Lophotrochozoa</taxon>
        <taxon>Mollusca</taxon>
        <taxon>Gastropoda</taxon>
        <taxon>Heterobranchia</taxon>
        <taxon>Euthyneura</taxon>
        <taxon>Panpulmonata</taxon>
        <taxon>Sacoglossa</taxon>
        <taxon>Placobranchoidea</taxon>
        <taxon>Plakobranchidae</taxon>
        <taxon>Plakobranchus</taxon>
    </lineage>
</organism>
<reference evidence="1 2" key="1">
    <citation type="journal article" date="2021" name="Elife">
        <title>Chloroplast acquisition without the gene transfer in kleptoplastic sea slugs, Plakobranchus ocellatus.</title>
        <authorList>
            <person name="Maeda T."/>
            <person name="Takahashi S."/>
            <person name="Yoshida T."/>
            <person name="Shimamura S."/>
            <person name="Takaki Y."/>
            <person name="Nagai Y."/>
            <person name="Toyoda A."/>
            <person name="Suzuki Y."/>
            <person name="Arimoto A."/>
            <person name="Ishii H."/>
            <person name="Satoh N."/>
            <person name="Nishiyama T."/>
            <person name="Hasebe M."/>
            <person name="Maruyama T."/>
            <person name="Minagawa J."/>
            <person name="Obokata J."/>
            <person name="Shigenobu S."/>
        </authorList>
    </citation>
    <scope>NUCLEOTIDE SEQUENCE [LARGE SCALE GENOMIC DNA]</scope>
</reference>
<proteinExistence type="predicted"/>
<name>A0AAV3Y0Q4_9GAST</name>
<accession>A0AAV3Y0Q4</accession>
<evidence type="ECO:0000313" key="2">
    <source>
        <dbReference type="Proteomes" id="UP000735302"/>
    </source>
</evidence>
<comment type="caution">
    <text evidence="1">The sequence shown here is derived from an EMBL/GenBank/DDBJ whole genome shotgun (WGS) entry which is preliminary data.</text>
</comment>
<keyword evidence="2" id="KW-1185">Reference proteome</keyword>
<protein>
    <submittedName>
        <fullName evidence="1">Uncharacterized protein</fullName>
    </submittedName>
</protein>